<dbReference type="Gene3D" id="3.90.1720.10">
    <property type="entry name" value="endopeptidase domain like (from Nostoc punctiforme)"/>
    <property type="match status" value="1"/>
</dbReference>
<dbReference type="InterPro" id="IPR038765">
    <property type="entry name" value="Papain-like_cys_pep_sf"/>
</dbReference>
<dbReference type="EMBL" id="JASSPP010000001">
    <property type="protein sequence ID" value="MDK9580206.1"/>
    <property type="molecule type" value="Genomic_DNA"/>
</dbReference>
<gene>
    <name evidence="1" type="ORF">QQA45_01530</name>
</gene>
<dbReference type="SUPFAM" id="SSF54001">
    <property type="entry name" value="Cysteine proteinases"/>
    <property type="match status" value="1"/>
</dbReference>
<proteinExistence type="predicted"/>
<dbReference type="RefSeq" id="WP_285152580.1">
    <property type="nucleotide sequence ID" value="NZ_JASSPP010000001.1"/>
</dbReference>
<dbReference type="Proteomes" id="UP001225134">
    <property type="component" value="Unassembled WGS sequence"/>
</dbReference>
<evidence type="ECO:0008006" key="3">
    <source>
        <dbReference type="Google" id="ProtNLM"/>
    </source>
</evidence>
<organism evidence="1 2">
    <name type="scientific">Sneathia sanguinegens</name>
    <dbReference type="NCBI Taxonomy" id="40543"/>
    <lineage>
        <taxon>Bacteria</taxon>
        <taxon>Fusobacteriati</taxon>
        <taxon>Fusobacteriota</taxon>
        <taxon>Fusobacteriia</taxon>
        <taxon>Fusobacteriales</taxon>
        <taxon>Leptotrichiaceae</taxon>
        <taxon>Sneathia</taxon>
    </lineage>
</organism>
<protein>
    <recommendedName>
        <fullName evidence="3">Permuted papain-like amidase enzyme, YaeF/YiiX, C92 family</fullName>
    </recommendedName>
</protein>
<comment type="caution">
    <text evidence="1">The sequence shown here is derived from an EMBL/GenBank/DDBJ whole genome shotgun (WGS) entry which is preliminary data.</text>
</comment>
<accession>A0ABT7HI74</accession>
<reference evidence="1 2" key="1">
    <citation type="submission" date="2023-06" db="EMBL/GenBank/DDBJ databases">
        <title>Antibody response to the Sneathia vaginalis cytopathogenic toxin A during pregnancy.</title>
        <authorList>
            <person name="Mccoy Z.T."/>
            <person name="Serrano M.G."/>
            <person name="Spaine K."/>
            <person name="Edwards D.J."/>
            <person name="Buck G.A."/>
            <person name="Jefferson K."/>
        </authorList>
    </citation>
    <scope>NUCLEOTIDE SEQUENCE [LARGE SCALE GENOMIC DNA]</scope>
    <source>
        <strain evidence="1 2">CCUG 42621</strain>
    </source>
</reference>
<evidence type="ECO:0000313" key="2">
    <source>
        <dbReference type="Proteomes" id="UP001225134"/>
    </source>
</evidence>
<keyword evidence="2" id="KW-1185">Reference proteome</keyword>
<name>A0ABT7HI74_9FUSO</name>
<evidence type="ECO:0000313" key="1">
    <source>
        <dbReference type="EMBL" id="MDK9580206.1"/>
    </source>
</evidence>
<sequence length="174" mass="20793">MKKIYFLFLFISFLTFARELNWKSTADIEKLNNIAKVGDLIIYKPSKNKVTQLWGHVMFVTENNKIVDFPNMQFGLREFPFSFLTADNREFILLRYKGINDEIRKKLLDKIYTKYLYFSYFILTPPNMTIGTTYCSHFIYNLYRDVVGDVIENNSNLIYPLDFLNSKYFKIVDF</sequence>